<keyword evidence="9" id="KW-1185">Reference proteome</keyword>
<protein>
    <recommendedName>
        <fullName evidence="3">protein-S-isoprenylcysteine alpha-carbonyl methylesterase</fullName>
        <ecNumber evidence="3">3.1.1.n2</ecNumber>
    </recommendedName>
</protein>
<dbReference type="AlphaFoldDB" id="A0A0D2M4V9"/>
<evidence type="ECO:0000256" key="1">
    <source>
        <dbReference type="ARBA" id="ARBA00022801"/>
    </source>
</evidence>
<feature type="transmembrane region" description="Helical" evidence="6">
    <location>
        <begin position="84"/>
        <end position="102"/>
    </location>
</feature>
<dbReference type="Proteomes" id="UP000054498">
    <property type="component" value="Unassembled WGS sequence"/>
</dbReference>
<evidence type="ECO:0000256" key="2">
    <source>
        <dbReference type="ARBA" id="ARBA00038028"/>
    </source>
</evidence>
<keyword evidence="1" id="KW-0378">Hydrolase</keyword>
<feature type="domain" description="BD-FAE-like" evidence="7">
    <location>
        <begin position="109"/>
        <end position="255"/>
    </location>
</feature>
<dbReference type="InterPro" id="IPR049492">
    <property type="entry name" value="BD-FAE-like_dom"/>
</dbReference>
<keyword evidence="6" id="KW-1133">Transmembrane helix</keyword>
<evidence type="ECO:0000313" key="8">
    <source>
        <dbReference type="EMBL" id="KIY96316.1"/>
    </source>
</evidence>
<accession>A0A0D2M4V9</accession>
<evidence type="ECO:0000256" key="4">
    <source>
        <dbReference type="ARBA" id="ARBA00049507"/>
    </source>
</evidence>
<evidence type="ECO:0000256" key="6">
    <source>
        <dbReference type="SAM" id="Phobius"/>
    </source>
</evidence>
<reference evidence="8 9" key="1">
    <citation type="journal article" date="2013" name="BMC Genomics">
        <title>Reconstruction of the lipid metabolism for the microalga Monoraphidium neglectum from its genome sequence reveals characteristics suitable for biofuel production.</title>
        <authorList>
            <person name="Bogen C."/>
            <person name="Al-Dilaimi A."/>
            <person name="Albersmeier A."/>
            <person name="Wichmann J."/>
            <person name="Grundmann M."/>
            <person name="Rupp O."/>
            <person name="Lauersen K.J."/>
            <person name="Blifernez-Klassen O."/>
            <person name="Kalinowski J."/>
            <person name="Goesmann A."/>
            <person name="Mussgnug J.H."/>
            <person name="Kruse O."/>
        </authorList>
    </citation>
    <scope>NUCLEOTIDE SEQUENCE [LARGE SCALE GENOMIC DNA]</scope>
    <source>
        <strain evidence="8 9">SAG 48.87</strain>
    </source>
</reference>
<dbReference type="GeneID" id="25728927"/>
<dbReference type="Gene3D" id="3.40.50.1820">
    <property type="entry name" value="alpha/beta hydrolase"/>
    <property type="match status" value="1"/>
</dbReference>
<sequence length="260" mass="27653">MAASAEAQRSVVAAARPRGSSDGGDGGGRDRPRHRRSWSSFDSLADLNIPLSPGEAIEAALAHALLLASLALKLWSYLGLGYKWLIQVYRLILYAMLLLPGFTQARQVLDLYIPKTAGQGGQLVPVVVFVTGGAWTIGYKAWGAILGRRLCEAGVLVACLDYRNFPQGDALQMMEDVNTGIAWVTRKIERHGGDPEAVHLVGQSAGGQLALLALINQVAQAATGEAVLGAAPVWHPLDVKAFVGVSGAYDLEGLAEHLHR</sequence>
<dbReference type="KEGG" id="mng:MNEG_11644"/>
<dbReference type="RefSeq" id="XP_013895336.1">
    <property type="nucleotide sequence ID" value="XM_014039882.1"/>
</dbReference>
<feature type="region of interest" description="Disordered" evidence="5">
    <location>
        <begin position="1"/>
        <end position="36"/>
    </location>
</feature>
<keyword evidence="6" id="KW-0812">Transmembrane</keyword>
<dbReference type="Pfam" id="PF20434">
    <property type="entry name" value="BD-FAE"/>
    <property type="match status" value="1"/>
</dbReference>
<dbReference type="InterPro" id="IPR029058">
    <property type="entry name" value="AB_hydrolase_fold"/>
</dbReference>
<name>A0A0D2M4V9_9CHLO</name>
<evidence type="ECO:0000259" key="7">
    <source>
        <dbReference type="Pfam" id="PF20434"/>
    </source>
</evidence>
<dbReference type="EC" id="3.1.1.n2" evidence="3"/>
<dbReference type="InterPro" id="IPR050300">
    <property type="entry name" value="GDXG_lipolytic_enzyme"/>
</dbReference>
<evidence type="ECO:0000313" key="9">
    <source>
        <dbReference type="Proteomes" id="UP000054498"/>
    </source>
</evidence>
<organism evidence="8 9">
    <name type="scientific">Monoraphidium neglectum</name>
    <dbReference type="NCBI Taxonomy" id="145388"/>
    <lineage>
        <taxon>Eukaryota</taxon>
        <taxon>Viridiplantae</taxon>
        <taxon>Chlorophyta</taxon>
        <taxon>core chlorophytes</taxon>
        <taxon>Chlorophyceae</taxon>
        <taxon>CS clade</taxon>
        <taxon>Sphaeropleales</taxon>
        <taxon>Selenastraceae</taxon>
        <taxon>Monoraphidium</taxon>
    </lineage>
</organism>
<dbReference type="PANTHER" id="PTHR48081">
    <property type="entry name" value="AB HYDROLASE SUPERFAMILY PROTEIN C4A8.06C"/>
    <property type="match status" value="1"/>
</dbReference>
<dbReference type="OrthoDB" id="6495301at2759"/>
<dbReference type="SUPFAM" id="SSF53474">
    <property type="entry name" value="alpha/beta-Hydrolases"/>
    <property type="match status" value="1"/>
</dbReference>
<dbReference type="PANTHER" id="PTHR48081:SF33">
    <property type="entry name" value="KYNURENINE FORMAMIDASE"/>
    <property type="match status" value="1"/>
</dbReference>
<gene>
    <name evidence="8" type="ORF">MNEG_11644</name>
</gene>
<dbReference type="EMBL" id="KK103063">
    <property type="protein sequence ID" value="KIY96316.1"/>
    <property type="molecule type" value="Genomic_DNA"/>
</dbReference>
<dbReference type="GO" id="GO:0016787">
    <property type="term" value="F:hydrolase activity"/>
    <property type="evidence" value="ECO:0007669"/>
    <property type="project" value="UniProtKB-KW"/>
</dbReference>
<comment type="similarity">
    <text evidence="2">Belongs to the AB hydrolase superfamily. Isoprenylcysteine methylesterase family.</text>
</comment>
<keyword evidence="6" id="KW-0472">Membrane</keyword>
<evidence type="ECO:0000256" key="3">
    <source>
        <dbReference type="ARBA" id="ARBA00038928"/>
    </source>
</evidence>
<proteinExistence type="inferred from homology"/>
<feature type="transmembrane region" description="Helical" evidence="6">
    <location>
        <begin position="123"/>
        <end position="142"/>
    </location>
</feature>
<comment type="catalytic activity">
    <reaction evidence="4">
        <text>[protein]-C-terminal S-[(2E,6E)-farnesyl]-L-cysteine methyl ester + H2O = [protein]-C-terminal S-[(2E,6E)-farnesyl]-L-cysteine + methanol + H(+)</text>
        <dbReference type="Rhea" id="RHEA:48520"/>
        <dbReference type="Rhea" id="RHEA-COMP:12125"/>
        <dbReference type="Rhea" id="RHEA-COMP:12126"/>
        <dbReference type="ChEBI" id="CHEBI:15377"/>
        <dbReference type="ChEBI" id="CHEBI:15378"/>
        <dbReference type="ChEBI" id="CHEBI:17790"/>
        <dbReference type="ChEBI" id="CHEBI:90510"/>
        <dbReference type="ChEBI" id="CHEBI:90511"/>
        <dbReference type="EC" id="3.1.1.n2"/>
    </reaction>
</comment>
<feature type="transmembrane region" description="Helical" evidence="6">
    <location>
        <begin position="59"/>
        <end position="78"/>
    </location>
</feature>
<dbReference type="STRING" id="145388.A0A0D2M4V9"/>
<evidence type="ECO:0000256" key="5">
    <source>
        <dbReference type="SAM" id="MobiDB-lite"/>
    </source>
</evidence>